<dbReference type="Proteomes" id="UP000092164">
    <property type="component" value="Unassembled WGS sequence"/>
</dbReference>
<dbReference type="AlphaFoldDB" id="A0A1B7Z3G9"/>
<name>A0A1B7Z3G9_9FLAO</name>
<feature type="signal peptide" evidence="1">
    <location>
        <begin position="1"/>
        <end position="20"/>
    </location>
</feature>
<organism evidence="2 3">
    <name type="scientific">Maribacter hydrothermalis</name>
    <dbReference type="NCBI Taxonomy" id="1836467"/>
    <lineage>
        <taxon>Bacteria</taxon>
        <taxon>Pseudomonadati</taxon>
        <taxon>Bacteroidota</taxon>
        <taxon>Flavobacteriia</taxon>
        <taxon>Flavobacteriales</taxon>
        <taxon>Flavobacteriaceae</taxon>
        <taxon>Maribacter</taxon>
    </lineage>
</organism>
<feature type="chain" id="PRO_5008602228" description="Lipocalin-like domain-containing protein" evidence="1">
    <location>
        <begin position="21"/>
        <end position="149"/>
    </location>
</feature>
<evidence type="ECO:0000313" key="2">
    <source>
        <dbReference type="EMBL" id="OBR37265.1"/>
    </source>
</evidence>
<proteinExistence type="predicted"/>
<comment type="caution">
    <text evidence="2">The sequence shown here is derived from an EMBL/GenBank/DDBJ whole genome shotgun (WGS) entry which is preliminary data.</text>
</comment>
<dbReference type="EMBL" id="LZFP01000034">
    <property type="protein sequence ID" value="OBR37265.1"/>
    <property type="molecule type" value="Genomic_DNA"/>
</dbReference>
<dbReference type="KEGG" id="mart:BTR34_06565"/>
<evidence type="ECO:0008006" key="4">
    <source>
        <dbReference type="Google" id="ProtNLM"/>
    </source>
</evidence>
<sequence>MRTYAVLLLFIFFASSCANDDDFGLESTQFEFSEQKWVLTKISSSWTNYEATDADMEWQEYYIFTPDGTFLKSRTIEDSVTEATGTFEVIEFDNDTEHYLELTYTTNNSIAGSCTGDNKELLMYRSSKMLSSMWMACDGPGLDYELVKN</sequence>
<dbReference type="RefSeq" id="WP_068485255.1">
    <property type="nucleotide sequence ID" value="NZ_CP018760.1"/>
</dbReference>
<dbReference type="OrthoDB" id="882993at2"/>
<reference evidence="3" key="1">
    <citation type="submission" date="2016-06" db="EMBL/GenBank/DDBJ databases">
        <authorList>
            <person name="Zhan P."/>
        </authorList>
    </citation>
    <scope>NUCLEOTIDE SEQUENCE [LARGE SCALE GENOMIC DNA]</scope>
    <source>
        <strain evidence="3">T28</strain>
    </source>
</reference>
<dbReference type="PROSITE" id="PS51257">
    <property type="entry name" value="PROKAR_LIPOPROTEIN"/>
    <property type="match status" value="1"/>
</dbReference>
<gene>
    <name evidence="2" type="ORF">A9200_06325</name>
</gene>
<evidence type="ECO:0000313" key="3">
    <source>
        <dbReference type="Proteomes" id="UP000092164"/>
    </source>
</evidence>
<keyword evidence="3" id="KW-1185">Reference proteome</keyword>
<protein>
    <recommendedName>
        <fullName evidence="4">Lipocalin-like domain-containing protein</fullName>
    </recommendedName>
</protein>
<evidence type="ECO:0000256" key="1">
    <source>
        <dbReference type="SAM" id="SignalP"/>
    </source>
</evidence>
<accession>A0A1B7Z3G9</accession>
<keyword evidence="1" id="KW-0732">Signal</keyword>
<dbReference type="STRING" id="1836467.BTR34_06565"/>